<dbReference type="Pfam" id="PF12937">
    <property type="entry name" value="F-box-like"/>
    <property type="match status" value="1"/>
</dbReference>
<evidence type="ECO:0000259" key="1">
    <source>
        <dbReference type="PROSITE" id="PS50181"/>
    </source>
</evidence>
<reference evidence="3" key="1">
    <citation type="journal article" date="2015" name="Genome Announc.">
        <title>Genome sequence of the AIDS-associated pathogen Penicillium marneffei (ATCC18224) and its near taxonomic relative Talaromyces stipitatus (ATCC10500).</title>
        <authorList>
            <person name="Nierman W.C."/>
            <person name="Fedorova-Abrams N.D."/>
            <person name="Andrianopoulos A."/>
        </authorList>
    </citation>
    <scope>NUCLEOTIDE SEQUENCE [LARGE SCALE GENOMIC DNA]</scope>
    <source>
        <strain evidence="3">ATCC 10500 / CBS 375.48 / QM 6759 / NRRL 1006</strain>
    </source>
</reference>
<dbReference type="VEuPathDB" id="FungiDB:TSTA_019420"/>
<dbReference type="OMA" id="HYVIYIW"/>
<dbReference type="InParanoid" id="B8MH65"/>
<dbReference type="InterPro" id="IPR001810">
    <property type="entry name" value="F-box_dom"/>
</dbReference>
<organism evidence="2 3">
    <name type="scientific">Talaromyces stipitatus (strain ATCC 10500 / CBS 375.48 / QM 6759 / NRRL 1006)</name>
    <name type="common">Penicillium stipitatum</name>
    <dbReference type="NCBI Taxonomy" id="441959"/>
    <lineage>
        <taxon>Eukaryota</taxon>
        <taxon>Fungi</taxon>
        <taxon>Dikarya</taxon>
        <taxon>Ascomycota</taxon>
        <taxon>Pezizomycotina</taxon>
        <taxon>Eurotiomycetes</taxon>
        <taxon>Eurotiomycetidae</taxon>
        <taxon>Eurotiales</taxon>
        <taxon>Trichocomaceae</taxon>
        <taxon>Talaromyces</taxon>
        <taxon>Talaromyces sect. Talaromyces</taxon>
    </lineage>
</organism>
<proteinExistence type="predicted"/>
<gene>
    <name evidence="2" type="ORF">TSTA_019420</name>
</gene>
<dbReference type="CDD" id="cd09917">
    <property type="entry name" value="F-box_SF"/>
    <property type="match status" value="1"/>
</dbReference>
<dbReference type="PhylomeDB" id="B8MH65"/>
<dbReference type="InterPro" id="IPR036047">
    <property type="entry name" value="F-box-like_dom_sf"/>
</dbReference>
<keyword evidence="3" id="KW-1185">Reference proteome</keyword>
<dbReference type="OrthoDB" id="5334391at2759"/>
<dbReference type="SMART" id="SM00256">
    <property type="entry name" value="FBOX"/>
    <property type="match status" value="1"/>
</dbReference>
<dbReference type="HOGENOM" id="CLU_020490_2_0_1"/>
<dbReference type="eggNOG" id="ENOG502SFSP">
    <property type="taxonomic scope" value="Eukaryota"/>
</dbReference>
<dbReference type="RefSeq" id="XP_002484113.1">
    <property type="nucleotide sequence ID" value="XM_002484068.1"/>
</dbReference>
<name>B8MH65_TALSN</name>
<accession>B8MH65</accession>
<dbReference type="SUPFAM" id="SSF81383">
    <property type="entry name" value="F-box domain"/>
    <property type="match status" value="1"/>
</dbReference>
<protein>
    <submittedName>
        <fullName evidence="2">F-box domain protein</fullName>
    </submittedName>
</protein>
<evidence type="ECO:0000313" key="3">
    <source>
        <dbReference type="Proteomes" id="UP000001745"/>
    </source>
</evidence>
<dbReference type="AlphaFoldDB" id="B8MH65"/>
<dbReference type="GeneID" id="8104637"/>
<dbReference type="Gene3D" id="1.20.1280.50">
    <property type="match status" value="1"/>
</dbReference>
<dbReference type="PROSITE" id="PS50181">
    <property type="entry name" value="FBOX"/>
    <property type="match status" value="1"/>
</dbReference>
<dbReference type="EMBL" id="EQ962656">
    <property type="protein sequence ID" value="EED16879.1"/>
    <property type="molecule type" value="Genomic_DNA"/>
</dbReference>
<sequence>MALTYKGDMAYLPQEIFQMIIQHLEPVDLVRCRRVSSSWYRAFTNPVSLAQVLKVTFPLAKEVRELVGQIKGPIPYDTIYNDPPEKWRLIFDRVTERYYRLTNGIPRSVQTIDFQDTRTAPGEDGYFSVPHWNSHSSHPGSFIDMLFEPVFWTYNEGLVVYPDERGRCLMLLDVETEEQFMVPFVTIDKVIRRMRLHDRLLVIEWAESETFHWLNDQDSVHRHFATSFEVNAVGRGWDIVFRNEWKIMFLGHPLGERDRFFSCHSRSHYAIYTWQPNRSLYTADEDAPIESLSIWDISAASGYRPSQDPTGRPKDNGPRQVASFAFRDLEFYSVRQRGLPAIMRMDIDSDSNSISITEVRDNAHMDFNVLEYAPWTRIITIPFIGQGPAWQREVQTRMEIAPWTVTKPWPCYCAICESIDEKAQVSFCISYASSKVQAGFDKTLLLLTIHTPHGIRTLPQEFSQQLSYTGKICGDERFVIGENDLNQLVVMKF</sequence>
<dbReference type="Proteomes" id="UP000001745">
    <property type="component" value="Unassembled WGS sequence"/>
</dbReference>
<feature type="domain" description="F-box" evidence="1">
    <location>
        <begin position="6"/>
        <end position="53"/>
    </location>
</feature>
<evidence type="ECO:0000313" key="2">
    <source>
        <dbReference type="EMBL" id="EED16879.1"/>
    </source>
</evidence>